<reference evidence="2" key="2">
    <citation type="journal article" date="2015" name="Data Brief">
        <title>Shoot transcriptome of the giant reed, Arundo donax.</title>
        <authorList>
            <person name="Barrero R.A."/>
            <person name="Guerrero F.D."/>
            <person name="Moolhuijzen P."/>
            <person name="Goolsby J.A."/>
            <person name="Tidwell J."/>
            <person name="Bellgard S.E."/>
            <person name="Bellgard M.I."/>
        </authorList>
    </citation>
    <scope>NUCLEOTIDE SEQUENCE</scope>
    <source>
        <tissue evidence="2">Shoot tissue taken approximately 20 cm above the soil surface</tissue>
    </source>
</reference>
<organism evidence="2">
    <name type="scientific">Arundo donax</name>
    <name type="common">Giant reed</name>
    <name type="synonym">Donax arundinaceus</name>
    <dbReference type="NCBI Taxonomy" id="35708"/>
    <lineage>
        <taxon>Eukaryota</taxon>
        <taxon>Viridiplantae</taxon>
        <taxon>Streptophyta</taxon>
        <taxon>Embryophyta</taxon>
        <taxon>Tracheophyta</taxon>
        <taxon>Spermatophyta</taxon>
        <taxon>Magnoliopsida</taxon>
        <taxon>Liliopsida</taxon>
        <taxon>Poales</taxon>
        <taxon>Poaceae</taxon>
        <taxon>PACMAD clade</taxon>
        <taxon>Arundinoideae</taxon>
        <taxon>Arundineae</taxon>
        <taxon>Arundo</taxon>
    </lineage>
</organism>
<proteinExistence type="predicted"/>
<dbReference type="AlphaFoldDB" id="A0A0A9EK96"/>
<evidence type="ECO:0000313" key="2">
    <source>
        <dbReference type="EMBL" id="JAD99438.1"/>
    </source>
</evidence>
<name>A0A0A9EK96_ARUDO</name>
<reference evidence="2" key="1">
    <citation type="submission" date="2014-09" db="EMBL/GenBank/DDBJ databases">
        <authorList>
            <person name="Magalhaes I.L.F."/>
            <person name="Oliveira U."/>
            <person name="Santos F.R."/>
            <person name="Vidigal T.H.D.A."/>
            <person name="Brescovit A.D."/>
            <person name="Santos A.J."/>
        </authorList>
    </citation>
    <scope>NUCLEOTIDE SEQUENCE</scope>
    <source>
        <tissue evidence="2">Shoot tissue taken approximately 20 cm above the soil surface</tissue>
    </source>
</reference>
<protein>
    <submittedName>
        <fullName evidence="2">Uncharacterized protein</fullName>
    </submittedName>
</protein>
<sequence length="42" mass="5057">MVRRRAPLISSKRQTSWSRRPLSLTKPHQPRPQRPRLNLLQL</sequence>
<evidence type="ECO:0000256" key="1">
    <source>
        <dbReference type="SAM" id="MobiDB-lite"/>
    </source>
</evidence>
<accession>A0A0A9EK96</accession>
<feature type="region of interest" description="Disordered" evidence="1">
    <location>
        <begin position="1"/>
        <end position="42"/>
    </location>
</feature>
<dbReference type="EMBL" id="GBRH01198457">
    <property type="protein sequence ID" value="JAD99438.1"/>
    <property type="molecule type" value="Transcribed_RNA"/>
</dbReference>